<keyword evidence="2" id="KW-1185">Reference proteome</keyword>
<dbReference type="Proteomes" id="UP000326396">
    <property type="component" value="Unassembled WGS sequence"/>
</dbReference>
<sequence length="108" mass="12112">MMVDCGCEGEIQGVQQIGLEERMQIGHVELVVWYRGETGWLGAVMWAVLGKGMVVESTTPSLDMKAGLMTMRHNWSDHPLCLDDSRSHDPCHNRVKMRSAARTVDEDP</sequence>
<protein>
    <submittedName>
        <fullName evidence="1">Uncharacterized protein</fullName>
    </submittedName>
</protein>
<accession>A0A5N6LB05</accession>
<name>A0A5N6LB05_9ASTR</name>
<evidence type="ECO:0000313" key="2">
    <source>
        <dbReference type="Proteomes" id="UP000326396"/>
    </source>
</evidence>
<gene>
    <name evidence="1" type="ORF">E3N88_44791</name>
</gene>
<evidence type="ECO:0000313" key="1">
    <source>
        <dbReference type="EMBL" id="KAD0098651.1"/>
    </source>
</evidence>
<organism evidence="1 2">
    <name type="scientific">Mikania micrantha</name>
    <name type="common">bitter vine</name>
    <dbReference type="NCBI Taxonomy" id="192012"/>
    <lineage>
        <taxon>Eukaryota</taxon>
        <taxon>Viridiplantae</taxon>
        <taxon>Streptophyta</taxon>
        <taxon>Embryophyta</taxon>
        <taxon>Tracheophyta</taxon>
        <taxon>Spermatophyta</taxon>
        <taxon>Magnoliopsida</taxon>
        <taxon>eudicotyledons</taxon>
        <taxon>Gunneridae</taxon>
        <taxon>Pentapetalae</taxon>
        <taxon>asterids</taxon>
        <taxon>campanulids</taxon>
        <taxon>Asterales</taxon>
        <taxon>Asteraceae</taxon>
        <taxon>Asteroideae</taxon>
        <taxon>Heliantheae alliance</taxon>
        <taxon>Eupatorieae</taxon>
        <taxon>Mikania</taxon>
    </lineage>
</organism>
<reference evidence="1 2" key="1">
    <citation type="submission" date="2019-05" db="EMBL/GenBank/DDBJ databases">
        <title>Mikania micrantha, genome provides insights into the molecular mechanism of rapid growth.</title>
        <authorList>
            <person name="Liu B."/>
        </authorList>
    </citation>
    <scope>NUCLEOTIDE SEQUENCE [LARGE SCALE GENOMIC DNA]</scope>
    <source>
        <strain evidence="1">NLD-2019</strain>
        <tissue evidence="1">Leaf</tissue>
    </source>
</reference>
<dbReference type="AlphaFoldDB" id="A0A5N6LB05"/>
<dbReference type="EMBL" id="SZYD01001973">
    <property type="protein sequence ID" value="KAD0098651.1"/>
    <property type="molecule type" value="Genomic_DNA"/>
</dbReference>
<proteinExistence type="predicted"/>
<comment type="caution">
    <text evidence="1">The sequence shown here is derived from an EMBL/GenBank/DDBJ whole genome shotgun (WGS) entry which is preliminary data.</text>
</comment>